<dbReference type="InterPro" id="IPR020449">
    <property type="entry name" value="Tscrpt_reg_AraC-type_HTH"/>
</dbReference>
<keyword evidence="2" id="KW-0238">DNA-binding</keyword>
<dbReference type="InterPro" id="IPR009057">
    <property type="entry name" value="Homeodomain-like_sf"/>
</dbReference>
<comment type="caution">
    <text evidence="5">The sequence shown here is derived from an EMBL/GenBank/DDBJ whole genome shotgun (WGS) entry which is preliminary data.</text>
</comment>
<dbReference type="PANTHER" id="PTHR40055">
    <property type="entry name" value="TRANSCRIPTIONAL REGULATOR YGIV-RELATED"/>
    <property type="match status" value="1"/>
</dbReference>
<dbReference type="SMART" id="SM00871">
    <property type="entry name" value="AraC_E_bind"/>
    <property type="match status" value="1"/>
</dbReference>
<dbReference type="EMBL" id="JBIYDN010000038">
    <property type="protein sequence ID" value="MFK4447784.1"/>
    <property type="molecule type" value="Genomic_DNA"/>
</dbReference>
<dbReference type="Proteomes" id="UP001620514">
    <property type="component" value="Unassembled WGS sequence"/>
</dbReference>
<dbReference type="InterPro" id="IPR018060">
    <property type="entry name" value="HTH_AraC"/>
</dbReference>
<evidence type="ECO:0000313" key="5">
    <source>
        <dbReference type="EMBL" id="MFK4447784.1"/>
    </source>
</evidence>
<dbReference type="PRINTS" id="PR00032">
    <property type="entry name" value="HTHARAC"/>
</dbReference>
<feature type="domain" description="HTH araC/xylS-type" evidence="4">
    <location>
        <begin position="15"/>
        <end position="113"/>
    </location>
</feature>
<name>A0ABW8MVP3_9BURK</name>
<dbReference type="Gene3D" id="3.20.80.10">
    <property type="entry name" value="Regulatory factor, effector binding domain"/>
    <property type="match status" value="1"/>
</dbReference>
<organism evidence="5 6">
    <name type="scientific">Caballeronia udeis</name>
    <dbReference type="NCBI Taxonomy" id="1232866"/>
    <lineage>
        <taxon>Bacteria</taxon>
        <taxon>Pseudomonadati</taxon>
        <taxon>Pseudomonadota</taxon>
        <taxon>Betaproteobacteria</taxon>
        <taxon>Burkholderiales</taxon>
        <taxon>Burkholderiaceae</taxon>
        <taxon>Caballeronia</taxon>
    </lineage>
</organism>
<dbReference type="InterPro" id="IPR011256">
    <property type="entry name" value="Reg_factor_effector_dom_sf"/>
</dbReference>
<dbReference type="InterPro" id="IPR010499">
    <property type="entry name" value="AraC_E-bd"/>
</dbReference>
<keyword evidence="1" id="KW-0805">Transcription regulation</keyword>
<dbReference type="InterPro" id="IPR050908">
    <property type="entry name" value="SmbC-like"/>
</dbReference>
<dbReference type="InterPro" id="IPR029442">
    <property type="entry name" value="GyrI-like"/>
</dbReference>
<dbReference type="SUPFAM" id="SSF46689">
    <property type="entry name" value="Homeodomain-like"/>
    <property type="match status" value="2"/>
</dbReference>
<evidence type="ECO:0000256" key="1">
    <source>
        <dbReference type="ARBA" id="ARBA00023015"/>
    </source>
</evidence>
<protein>
    <submittedName>
        <fullName evidence="5">AraC family transcriptional regulator</fullName>
    </submittedName>
</protein>
<dbReference type="Gene3D" id="1.10.10.60">
    <property type="entry name" value="Homeodomain-like"/>
    <property type="match status" value="2"/>
</dbReference>
<reference evidence="5 6" key="2">
    <citation type="submission" date="2024-11" db="EMBL/GenBank/DDBJ databases">
        <title>Using genomics to understand microbial adaptation to soil warming.</title>
        <authorList>
            <person name="Deangelis K.M. PhD."/>
        </authorList>
    </citation>
    <scope>NUCLEOTIDE SEQUENCE [LARGE SCALE GENOMIC DNA]</scope>
    <source>
        <strain evidence="5 6">GAS97</strain>
    </source>
</reference>
<reference evidence="5 6" key="1">
    <citation type="submission" date="2024-10" db="EMBL/GenBank/DDBJ databases">
        <authorList>
            <person name="Deangelis K."/>
            <person name="Huntemann M."/>
            <person name="Clum A."/>
            <person name="Wang J."/>
            <person name="Palaniappan K."/>
            <person name="Ritter S."/>
            <person name="Chen I.-M."/>
            <person name="Stamatis D."/>
            <person name="Reddy T."/>
            <person name="O'Malley R."/>
            <person name="Daum C."/>
            <person name="Ng V."/>
            <person name="Ivanova N."/>
            <person name="Kyrpides N."/>
            <person name="Woyke T."/>
        </authorList>
    </citation>
    <scope>NUCLEOTIDE SEQUENCE [LARGE SCALE GENOMIC DNA]</scope>
    <source>
        <strain evidence="5 6">GAS97</strain>
    </source>
</reference>
<keyword evidence="3" id="KW-0804">Transcription</keyword>
<dbReference type="RefSeq" id="WP_404613641.1">
    <property type="nucleotide sequence ID" value="NZ_JBIYDN010000038.1"/>
</dbReference>
<proteinExistence type="predicted"/>
<keyword evidence="6" id="KW-1185">Reference proteome</keyword>
<evidence type="ECO:0000259" key="4">
    <source>
        <dbReference type="PROSITE" id="PS01124"/>
    </source>
</evidence>
<dbReference type="PANTHER" id="PTHR40055:SF1">
    <property type="entry name" value="TRANSCRIPTIONAL REGULATOR YGIV-RELATED"/>
    <property type="match status" value="1"/>
</dbReference>
<accession>A0ABW8MVP3</accession>
<dbReference type="SUPFAM" id="SSF55136">
    <property type="entry name" value="Probable bacterial effector-binding domain"/>
    <property type="match status" value="1"/>
</dbReference>
<evidence type="ECO:0000313" key="6">
    <source>
        <dbReference type="Proteomes" id="UP001620514"/>
    </source>
</evidence>
<dbReference type="SMART" id="SM00342">
    <property type="entry name" value="HTH_ARAC"/>
    <property type="match status" value="1"/>
</dbReference>
<sequence length="284" mass="31804">MNDLTYQARYEARLSRVLDHIYDHLDEPLDIDRLAEIACLSPYHWHRIYQAMYGETIATTVRRLRLHRAGGYLANGSMPIPEIAERSGYSSLQSFSRTFRAAFGMPPAQYRKEGTHSRFRPTLSGDDQMAMHEVVIRDVPAMNVVSVDHVGSYMQIGKAFDSLFGWLAARNLLPAEFRTVGIYYDDPGIVAEAELRSKAGVVLPGDIDVAAPVSVTPLRGGQYAVLRHKGPYSDMHAAYQWLYGTWLVQSGREAADAPVFEEYLNNPKEVAPADLVTEICLPLV</sequence>
<gene>
    <name evidence="5" type="ORF">ABH943_007822</name>
</gene>
<evidence type="ECO:0000256" key="3">
    <source>
        <dbReference type="ARBA" id="ARBA00023163"/>
    </source>
</evidence>
<evidence type="ECO:0000256" key="2">
    <source>
        <dbReference type="ARBA" id="ARBA00023125"/>
    </source>
</evidence>
<dbReference type="Pfam" id="PF12833">
    <property type="entry name" value="HTH_18"/>
    <property type="match status" value="1"/>
</dbReference>
<dbReference type="PROSITE" id="PS01124">
    <property type="entry name" value="HTH_ARAC_FAMILY_2"/>
    <property type="match status" value="1"/>
</dbReference>
<dbReference type="Pfam" id="PF06445">
    <property type="entry name" value="GyrI-like"/>
    <property type="match status" value="1"/>
</dbReference>